<accession>A0ACB7IMK2</accession>
<gene>
    <name evidence="1" type="ORF">CCMSSC00406_0001486</name>
</gene>
<evidence type="ECO:0000313" key="2">
    <source>
        <dbReference type="Proteomes" id="UP000824881"/>
    </source>
</evidence>
<organism evidence="1 2">
    <name type="scientific">Pleurotus cornucopiae</name>
    <name type="common">Cornucopia mushroom</name>
    <dbReference type="NCBI Taxonomy" id="5321"/>
    <lineage>
        <taxon>Eukaryota</taxon>
        <taxon>Fungi</taxon>
        <taxon>Dikarya</taxon>
        <taxon>Basidiomycota</taxon>
        <taxon>Agaricomycotina</taxon>
        <taxon>Agaricomycetes</taxon>
        <taxon>Agaricomycetidae</taxon>
        <taxon>Agaricales</taxon>
        <taxon>Pleurotineae</taxon>
        <taxon>Pleurotaceae</taxon>
        <taxon>Pleurotus</taxon>
    </lineage>
</organism>
<keyword evidence="2" id="KW-1185">Reference proteome</keyword>
<evidence type="ECO:0000313" key="1">
    <source>
        <dbReference type="EMBL" id="KAG9219076.1"/>
    </source>
</evidence>
<dbReference type="Proteomes" id="UP000824881">
    <property type="component" value="Unassembled WGS sequence"/>
</dbReference>
<comment type="caution">
    <text evidence="1">The sequence shown here is derived from an EMBL/GenBank/DDBJ whole genome shotgun (WGS) entry which is preliminary data.</text>
</comment>
<name>A0ACB7IMK2_PLECO</name>
<protein>
    <submittedName>
        <fullName evidence="1">Uncharacterized protein</fullName>
    </submittedName>
</protein>
<dbReference type="EMBL" id="WQMT02000009">
    <property type="protein sequence ID" value="KAG9219076.1"/>
    <property type="molecule type" value="Genomic_DNA"/>
</dbReference>
<sequence>MMLWKYWPEALFAGVLISLRCLAWGTESGATNVSTSSYDPWTTQRKIAVRERTRQLWYHGFDNYMTFGKGYLQVEIYIRTEPVISPPAFPLDELSPLSCTGRGPDWDNPSNIATNDVAGNFSLTLIDVLDTLVVLNDRPRFEIAVRNVIDWVNFDVNTKPQVFETTIRVLGGLLSGHIFASRTGQPFHLPWYKGELLKMAKDLGERLLPAFATPTGMPYARVLPFLLKLYPKFKFLSGTAGAGSLILEFATLSRLTGDDRFEKAAYKAFFALWNRKSDIGLVGNTINTFSGLWSHPEITGIGAGIDSFYEYALKWYILSGEVEFLDVWKDSYAALMRYSRAVDGYWYRNVNIHSGDVSYYTIDSLSAFWPGLQVLSGDVQNAIKSHMMYWNLWRAHSGLPEVYDTNFKTATSFQYPLRPELAESTWYLYRATRDTFYLDVGERIFEDLENRAKVGCGLTGIADLRTNKRDDRMESFALSETLKYLYLLFDEENPLHSDDSNYVFTTEGHLLTLPRHLLRPVPPARLQFRQNESHQCPAYHPFVHSYPNQKKPKRGRGLTLGIRSRSDIDYSRELLALLPDSADRDASSPDGWCEQPKVETYSYDFILSADGQATPEDPLPSQLKLAAISGGYIIHNITGIRTHIVRRLDGKGYDITKLGPHAVKTGQIVYINDTALFGPKKDVEQTPLPPAPHSDGVVQLRFFVDLMDPTLRASTIDGSSELDAVMTAWTSTFGGKLVSEPGSEPIQFAHGEGVVVASEDANPLGCNPYERDFDGAAVLVRRGECTFVEKLLHAKSAGASGVIVISDIESRLNPSADAEDLDQAGDISDVALVVLPPSSGFVVDQLLKLTESTGMGRLVVTLVPEGQPAMHDEGHIPTELPSRTQQTKKRILYLNGHPLVNTQLLN</sequence>
<proteinExistence type="predicted"/>
<reference evidence="1 2" key="1">
    <citation type="journal article" date="2021" name="Appl. Environ. Microbiol.">
        <title>Genetic linkage and physical mapping for an oyster mushroom Pleurotus cornucopiae and QTL analysis for the trait cap color.</title>
        <authorList>
            <person name="Zhang Y."/>
            <person name="Gao W."/>
            <person name="Sonnenberg A."/>
            <person name="Chen Q."/>
            <person name="Zhang J."/>
            <person name="Huang C."/>
        </authorList>
    </citation>
    <scope>NUCLEOTIDE SEQUENCE [LARGE SCALE GENOMIC DNA]</scope>
    <source>
        <strain evidence="1">CCMSSC00406</strain>
    </source>
</reference>